<evidence type="ECO:0000256" key="4">
    <source>
        <dbReference type="ARBA" id="ARBA00022475"/>
    </source>
</evidence>
<dbReference type="InterPro" id="IPR002781">
    <property type="entry name" value="TM_pro_TauE-like"/>
</dbReference>
<accession>A0A346AW83</accession>
<dbReference type="Proteomes" id="UP000254337">
    <property type="component" value="Chromosome"/>
</dbReference>
<evidence type="ECO:0000256" key="3">
    <source>
        <dbReference type="ARBA" id="ARBA00022448"/>
    </source>
</evidence>
<keyword evidence="7 8" id="KW-0472">Membrane</keyword>
<feature type="transmembrane region" description="Helical" evidence="8">
    <location>
        <begin position="12"/>
        <end position="38"/>
    </location>
</feature>
<dbReference type="AlphaFoldDB" id="A0A346AW83"/>
<feature type="transmembrane region" description="Helical" evidence="8">
    <location>
        <begin position="236"/>
        <end position="255"/>
    </location>
</feature>
<evidence type="ECO:0000256" key="1">
    <source>
        <dbReference type="ARBA" id="ARBA00004651"/>
    </source>
</evidence>
<feature type="transmembrane region" description="Helical" evidence="8">
    <location>
        <begin position="50"/>
        <end position="71"/>
    </location>
</feature>
<evidence type="ECO:0000256" key="2">
    <source>
        <dbReference type="ARBA" id="ARBA00009142"/>
    </source>
</evidence>
<dbReference type="KEGG" id="meg:DKB62_00280"/>
<dbReference type="RefSeq" id="WP_087477382.1">
    <property type="nucleotide sequence ID" value="NZ_CP029462.1"/>
</dbReference>
<keyword evidence="10" id="KW-1185">Reference proteome</keyword>
<keyword evidence="6 8" id="KW-1133">Transmembrane helix</keyword>
<proteinExistence type="inferred from homology"/>
<dbReference type="Pfam" id="PF01925">
    <property type="entry name" value="TauE"/>
    <property type="match status" value="1"/>
</dbReference>
<dbReference type="EMBL" id="CP029462">
    <property type="protein sequence ID" value="AXL20126.1"/>
    <property type="molecule type" value="Genomic_DNA"/>
</dbReference>
<dbReference type="OrthoDB" id="554695at2"/>
<sequence length="261" mass="27330">MDIGDSTISIYILIFVMGGGFLAGFVDAIAGGGGLISLPVLLATGMPPHLAIGTNKFSATFGAVMSAWQFWRAGKVDVHLMKIALPCTFVGAVLGCACMLHLSAQWLQPIIIAALVATILFVFSRGSSMGAVNTYQGETKKNLALAMAAAGAIGFYDGFIGPGTGTFLIVAFVSLGFDFIIAAGNAKVLNLMSNLTSFVLLVYWGKILYIYGAAMAVCLFAGAYFGSRLAIRRGTAFVRAIMLVVTTVLIVKLALDYAGLL</sequence>
<keyword evidence="3" id="KW-0813">Transport</keyword>
<feature type="transmembrane region" description="Helical" evidence="8">
    <location>
        <begin position="110"/>
        <end position="131"/>
    </location>
</feature>
<evidence type="ECO:0000256" key="8">
    <source>
        <dbReference type="RuleBase" id="RU363041"/>
    </source>
</evidence>
<reference evidence="9 10" key="1">
    <citation type="submission" date="2018-05" db="EMBL/GenBank/DDBJ databases">
        <title>Complete genome sequence of Megasphaera sp. AJH120T, isolated from the ceca of a chicken.</title>
        <authorList>
            <person name="Maki J."/>
            <person name="Looft T."/>
        </authorList>
    </citation>
    <scope>NUCLEOTIDE SEQUENCE [LARGE SCALE GENOMIC DNA]</scope>
    <source>
        <strain evidence="9 10">AJH120</strain>
    </source>
</reference>
<evidence type="ECO:0000313" key="10">
    <source>
        <dbReference type="Proteomes" id="UP000254337"/>
    </source>
</evidence>
<feature type="transmembrane region" description="Helical" evidence="8">
    <location>
        <begin position="198"/>
        <end position="224"/>
    </location>
</feature>
<organism evidence="9 10">
    <name type="scientific">Megasphaera stantonii</name>
    <dbReference type="NCBI Taxonomy" id="2144175"/>
    <lineage>
        <taxon>Bacteria</taxon>
        <taxon>Bacillati</taxon>
        <taxon>Bacillota</taxon>
        <taxon>Negativicutes</taxon>
        <taxon>Veillonellales</taxon>
        <taxon>Veillonellaceae</taxon>
        <taxon>Megasphaera</taxon>
    </lineage>
</organism>
<protein>
    <recommendedName>
        <fullName evidence="8">Probable membrane transporter protein</fullName>
    </recommendedName>
</protein>
<keyword evidence="5 8" id="KW-0812">Transmembrane</keyword>
<gene>
    <name evidence="9" type="ORF">DKB62_00280</name>
</gene>
<evidence type="ECO:0000256" key="6">
    <source>
        <dbReference type="ARBA" id="ARBA00022989"/>
    </source>
</evidence>
<feature type="transmembrane region" description="Helical" evidence="8">
    <location>
        <begin position="83"/>
        <end position="104"/>
    </location>
</feature>
<comment type="subcellular location">
    <subcellularLocation>
        <location evidence="1 8">Cell membrane</location>
        <topology evidence="1 8">Multi-pass membrane protein</topology>
    </subcellularLocation>
</comment>
<name>A0A346AW83_9FIRM</name>
<dbReference type="InterPro" id="IPR052017">
    <property type="entry name" value="TSUP"/>
</dbReference>
<evidence type="ECO:0000256" key="5">
    <source>
        <dbReference type="ARBA" id="ARBA00022692"/>
    </source>
</evidence>
<evidence type="ECO:0000256" key="7">
    <source>
        <dbReference type="ARBA" id="ARBA00023136"/>
    </source>
</evidence>
<dbReference type="GO" id="GO:0005886">
    <property type="term" value="C:plasma membrane"/>
    <property type="evidence" value="ECO:0007669"/>
    <property type="project" value="UniProtKB-SubCell"/>
</dbReference>
<dbReference type="PANTHER" id="PTHR30269">
    <property type="entry name" value="TRANSMEMBRANE PROTEIN YFCA"/>
    <property type="match status" value="1"/>
</dbReference>
<dbReference type="PANTHER" id="PTHR30269:SF0">
    <property type="entry name" value="MEMBRANE TRANSPORTER PROTEIN YFCA-RELATED"/>
    <property type="match status" value="1"/>
</dbReference>
<comment type="similarity">
    <text evidence="2 8">Belongs to the 4-toluene sulfonate uptake permease (TSUP) (TC 2.A.102) family.</text>
</comment>
<keyword evidence="4 8" id="KW-1003">Cell membrane</keyword>
<evidence type="ECO:0000313" key="9">
    <source>
        <dbReference type="EMBL" id="AXL20126.1"/>
    </source>
</evidence>
<feature type="transmembrane region" description="Helical" evidence="8">
    <location>
        <begin position="167"/>
        <end position="186"/>
    </location>
</feature>